<accession>A0ABN7JWV7</accession>
<keyword evidence="5" id="KW-1185">Reference proteome</keyword>
<keyword evidence="2" id="KW-0732">Signal</keyword>
<dbReference type="Gene3D" id="1.10.238.10">
    <property type="entry name" value="EF-hand"/>
    <property type="match status" value="2"/>
</dbReference>
<feature type="signal peptide" evidence="2">
    <location>
        <begin position="1"/>
        <end position="25"/>
    </location>
</feature>
<feature type="region of interest" description="Disordered" evidence="1">
    <location>
        <begin position="106"/>
        <end position="150"/>
    </location>
</feature>
<feature type="compositionally biased region" description="Basic and acidic residues" evidence="1">
    <location>
        <begin position="106"/>
        <end position="116"/>
    </location>
</feature>
<dbReference type="InterPro" id="IPR011992">
    <property type="entry name" value="EF-hand-dom_pair"/>
</dbReference>
<proteinExistence type="predicted"/>
<dbReference type="Proteomes" id="UP000606921">
    <property type="component" value="Unassembled WGS sequence"/>
</dbReference>
<comment type="caution">
    <text evidence="4">The sequence shown here is derived from an EMBL/GenBank/DDBJ whole genome shotgun (WGS) entry which is preliminary data.</text>
</comment>
<evidence type="ECO:0000256" key="2">
    <source>
        <dbReference type="SAM" id="SignalP"/>
    </source>
</evidence>
<name>A0ABN7JWV7_9HYPH</name>
<dbReference type="EMBL" id="CABFWF030000015">
    <property type="protein sequence ID" value="CAD7052241.1"/>
    <property type="molecule type" value="Genomic_DNA"/>
</dbReference>
<evidence type="ECO:0000313" key="5">
    <source>
        <dbReference type="Proteomes" id="UP000606921"/>
    </source>
</evidence>
<reference evidence="4 5" key="1">
    <citation type="submission" date="2020-11" db="EMBL/GenBank/DDBJ databases">
        <authorList>
            <person name="Lassalle F."/>
        </authorList>
    </citation>
    <scope>NUCLEOTIDE SEQUENCE [LARGE SCALE GENOMIC DNA]</scope>
    <source>
        <strain evidence="4 5">JC140</strain>
    </source>
</reference>
<dbReference type="InterPro" id="IPR002048">
    <property type="entry name" value="EF_hand_dom"/>
</dbReference>
<dbReference type="SUPFAM" id="SSF47473">
    <property type="entry name" value="EF-hand"/>
    <property type="match status" value="1"/>
</dbReference>
<feature type="domain" description="EF-hand" evidence="3">
    <location>
        <begin position="66"/>
        <end position="101"/>
    </location>
</feature>
<dbReference type="Pfam" id="PF13202">
    <property type="entry name" value="EF-hand_5"/>
    <property type="match status" value="2"/>
</dbReference>
<dbReference type="RefSeq" id="WP_142593850.1">
    <property type="nucleotide sequence ID" value="NZ_CABFWF030000015.1"/>
</dbReference>
<feature type="compositionally biased region" description="Basic residues" evidence="1">
    <location>
        <begin position="139"/>
        <end position="150"/>
    </location>
</feature>
<evidence type="ECO:0000259" key="3">
    <source>
        <dbReference type="PROSITE" id="PS50222"/>
    </source>
</evidence>
<protein>
    <submittedName>
        <fullName evidence="4">Calcium-binding protein</fullName>
    </submittedName>
</protein>
<feature type="compositionally biased region" description="Basic and acidic residues" evidence="1">
    <location>
        <begin position="126"/>
        <end position="138"/>
    </location>
</feature>
<organism evidence="4 5">
    <name type="scientific">Pseudorhizobium endolithicum</name>
    <dbReference type="NCBI Taxonomy" id="1191678"/>
    <lineage>
        <taxon>Bacteria</taxon>
        <taxon>Pseudomonadati</taxon>
        <taxon>Pseudomonadota</taxon>
        <taxon>Alphaproteobacteria</taxon>
        <taxon>Hyphomicrobiales</taxon>
        <taxon>Rhizobiaceae</taxon>
        <taxon>Rhizobium/Agrobacterium group</taxon>
        <taxon>Pseudorhizobium</taxon>
    </lineage>
</organism>
<dbReference type="PROSITE" id="PS50222">
    <property type="entry name" value="EF_HAND_2"/>
    <property type="match status" value="1"/>
</dbReference>
<sequence length="203" mass="22731">MKTRKIVLASLAAVLVAGTAAPSFAGPGRDGPGRHAGRGGMMQEMTFIRLLKTADADKDAKITKEEVSARQDALFNEIDTDKDGNLIPGELRAYRKAKMEEFRKERAERREERRQETAQAGEEADSQDRAERRGDRDRRHGGHRWGMHHGRMGGMQLIRHADTDENGQFSKAEVGAAVDKLFTRMDRNGDNAITIDDMPDRPF</sequence>
<evidence type="ECO:0000256" key="1">
    <source>
        <dbReference type="SAM" id="MobiDB-lite"/>
    </source>
</evidence>
<gene>
    <name evidence="4" type="ORF">REJC140_01840</name>
</gene>
<feature type="chain" id="PRO_5046294706" evidence="2">
    <location>
        <begin position="26"/>
        <end position="203"/>
    </location>
</feature>
<evidence type="ECO:0000313" key="4">
    <source>
        <dbReference type="EMBL" id="CAD7052241.1"/>
    </source>
</evidence>